<dbReference type="Proteomes" id="UP000624709">
    <property type="component" value="Unassembled WGS sequence"/>
</dbReference>
<keyword evidence="3" id="KW-1185">Reference proteome</keyword>
<evidence type="ECO:0000313" key="2">
    <source>
        <dbReference type="EMBL" id="GIE71114.1"/>
    </source>
</evidence>
<reference evidence="2 3" key="1">
    <citation type="submission" date="2021-01" db="EMBL/GenBank/DDBJ databases">
        <title>Whole genome shotgun sequence of Actinoplanes palleronii NBRC 14916.</title>
        <authorList>
            <person name="Komaki H."/>
            <person name="Tamura T."/>
        </authorList>
    </citation>
    <scope>NUCLEOTIDE SEQUENCE [LARGE SCALE GENOMIC DNA]</scope>
    <source>
        <strain evidence="2 3">NBRC 14916</strain>
    </source>
</reference>
<dbReference type="EMBL" id="BOMS01000119">
    <property type="protein sequence ID" value="GIE71114.1"/>
    <property type="molecule type" value="Genomic_DNA"/>
</dbReference>
<name>A0ABQ4BKA8_9ACTN</name>
<accession>A0ABQ4BKA8</accession>
<evidence type="ECO:0000313" key="3">
    <source>
        <dbReference type="Proteomes" id="UP000624709"/>
    </source>
</evidence>
<dbReference type="RefSeq" id="WP_203829025.1">
    <property type="nucleotide sequence ID" value="NZ_BAAATY010000002.1"/>
</dbReference>
<organism evidence="2 3">
    <name type="scientific">Actinoplanes palleronii</name>
    <dbReference type="NCBI Taxonomy" id="113570"/>
    <lineage>
        <taxon>Bacteria</taxon>
        <taxon>Bacillati</taxon>
        <taxon>Actinomycetota</taxon>
        <taxon>Actinomycetes</taxon>
        <taxon>Micromonosporales</taxon>
        <taxon>Micromonosporaceae</taxon>
        <taxon>Actinoplanes</taxon>
    </lineage>
</organism>
<feature type="region of interest" description="Disordered" evidence="1">
    <location>
        <begin position="138"/>
        <end position="164"/>
    </location>
</feature>
<comment type="caution">
    <text evidence="2">The sequence shown here is derived from an EMBL/GenBank/DDBJ whole genome shotgun (WGS) entry which is preliminary data.</text>
</comment>
<evidence type="ECO:0000256" key="1">
    <source>
        <dbReference type="SAM" id="MobiDB-lite"/>
    </source>
</evidence>
<proteinExistence type="predicted"/>
<protein>
    <recommendedName>
        <fullName evidence="4">ESAT-6 protein secretion system EspG family protein</fullName>
    </recommendedName>
</protein>
<evidence type="ECO:0008006" key="4">
    <source>
        <dbReference type="Google" id="ProtNLM"/>
    </source>
</evidence>
<sequence>MTAFDPQVEVRARVGEHLQPGETFQAAVWATRVHVAPTAGEVTRQELNPKRLAEGLALQAAGLDSGPDAYQGSRAGVVDGPPGSLAAQLDGRLPADRGACLLAVTDQRLILFVKTPEPKPDSLLSIPGWLLRRSREAADDAQFRPPTGPLRPLSPQWQGPRPSWAGFPDGKLRLAFADGSSLALITPRAAAEPFLAALTPR</sequence>
<gene>
    <name evidence="2" type="ORF">Apa02nite_072220</name>
</gene>